<dbReference type="Proteomes" id="UP001319200">
    <property type="component" value="Unassembled WGS sequence"/>
</dbReference>
<sequence length="160" mass="17610">MALKAADIAKSYPLPVYNYRVDLIGDSTETIAFSEVSGLSISFETTTYKESKTSEPGPGPNVMHMPSQRSQVTITLKKGYVRANSINKLYAWIRQVSINQIDKKDVAIKLCNENGDAVVTWKAINAFPTKLDAPTFDANSNDAAIESMELQASRVVMEES</sequence>
<dbReference type="PANTHER" id="PTHR38009">
    <property type="entry name" value="CONSERVED HYPOTHETICAL PHAGE TAIL PROTEIN"/>
    <property type="match status" value="1"/>
</dbReference>
<dbReference type="InterPro" id="IPR011747">
    <property type="entry name" value="CHP02241"/>
</dbReference>
<dbReference type="EMBL" id="JAHESF010000020">
    <property type="protein sequence ID" value="MBT1699054.1"/>
    <property type="molecule type" value="Genomic_DNA"/>
</dbReference>
<keyword evidence="2" id="KW-1185">Reference proteome</keyword>
<comment type="caution">
    <text evidence="1">The sequence shown here is derived from an EMBL/GenBank/DDBJ whole genome shotgun (WGS) entry which is preliminary data.</text>
</comment>
<dbReference type="RefSeq" id="WP_254166422.1">
    <property type="nucleotide sequence ID" value="NZ_JAHESF010000020.1"/>
</dbReference>
<name>A0AAP2GKH8_9BACT</name>
<accession>A0AAP2GKH8</accession>
<evidence type="ECO:0000313" key="2">
    <source>
        <dbReference type="Proteomes" id="UP001319200"/>
    </source>
</evidence>
<dbReference type="GO" id="GO:0005198">
    <property type="term" value="F:structural molecule activity"/>
    <property type="evidence" value="ECO:0007669"/>
    <property type="project" value="InterPro"/>
</dbReference>
<evidence type="ECO:0000313" key="1">
    <source>
        <dbReference type="EMBL" id="MBT1699054.1"/>
    </source>
</evidence>
<organism evidence="1 2">
    <name type="scientific">Chryseosolibacter histidini</name>
    <dbReference type="NCBI Taxonomy" id="2782349"/>
    <lineage>
        <taxon>Bacteria</taxon>
        <taxon>Pseudomonadati</taxon>
        <taxon>Bacteroidota</taxon>
        <taxon>Cytophagia</taxon>
        <taxon>Cytophagales</taxon>
        <taxon>Chryseotaleaceae</taxon>
        <taxon>Chryseosolibacter</taxon>
    </lineage>
</organism>
<protein>
    <submittedName>
        <fullName evidence="1">Phage tail protein</fullName>
    </submittedName>
</protein>
<dbReference type="InterPro" id="IPR010667">
    <property type="entry name" value="Phage_T4_Gp19"/>
</dbReference>
<dbReference type="NCBIfam" id="TIGR02241">
    <property type="entry name" value="conserved hypothetical phage tail region protein"/>
    <property type="match status" value="1"/>
</dbReference>
<proteinExistence type="predicted"/>
<dbReference type="AlphaFoldDB" id="A0AAP2GKH8"/>
<dbReference type="PANTHER" id="PTHR38009:SF1">
    <property type="entry name" value="CONSERVED HYPOTHETICAL PHAGE TAIL PROTEIN"/>
    <property type="match status" value="1"/>
</dbReference>
<reference evidence="1 2" key="1">
    <citation type="submission" date="2021-05" db="EMBL/GenBank/DDBJ databases">
        <title>A Polyphasic approach of four new species of the genus Ohtaekwangia: Ohtaekwangia histidinii sp. nov., Ohtaekwangia cretensis sp. nov., Ohtaekwangia indiensis sp. nov., Ohtaekwangia reichenbachii sp. nov. from diverse environment.</title>
        <authorList>
            <person name="Octaviana S."/>
        </authorList>
    </citation>
    <scope>NUCLEOTIDE SEQUENCE [LARGE SCALE GENOMIC DNA]</scope>
    <source>
        <strain evidence="1 2">PWU4</strain>
    </source>
</reference>
<dbReference type="Pfam" id="PF06841">
    <property type="entry name" value="Phage_T4_gp19"/>
    <property type="match status" value="1"/>
</dbReference>
<gene>
    <name evidence="1" type="ORF">KK083_19320</name>
</gene>